<dbReference type="Proteomes" id="UP000298347">
    <property type="component" value="Unassembled WGS sequence"/>
</dbReference>
<dbReference type="EMBL" id="SRJD01000005">
    <property type="protein sequence ID" value="TGA99002.1"/>
    <property type="molecule type" value="Genomic_DNA"/>
</dbReference>
<dbReference type="Pfam" id="PF00583">
    <property type="entry name" value="Acetyltransf_1"/>
    <property type="match status" value="1"/>
</dbReference>
<dbReference type="InterPro" id="IPR016181">
    <property type="entry name" value="Acyl_CoA_acyltransferase"/>
</dbReference>
<dbReference type="SUPFAM" id="SSF55729">
    <property type="entry name" value="Acyl-CoA N-acyltransferases (Nat)"/>
    <property type="match status" value="1"/>
</dbReference>
<dbReference type="PROSITE" id="PS51186">
    <property type="entry name" value="GNAT"/>
    <property type="match status" value="1"/>
</dbReference>
<keyword evidence="3" id="KW-1185">Reference proteome</keyword>
<gene>
    <name evidence="2" type="ORF">E4665_06690</name>
</gene>
<keyword evidence="2" id="KW-0808">Transferase</keyword>
<dbReference type="GO" id="GO:0016747">
    <property type="term" value="F:acyltransferase activity, transferring groups other than amino-acyl groups"/>
    <property type="evidence" value="ECO:0007669"/>
    <property type="project" value="InterPro"/>
</dbReference>
<organism evidence="2 3">
    <name type="scientific">Sporolactobacillus shoreae</name>
    <dbReference type="NCBI Taxonomy" id="1465501"/>
    <lineage>
        <taxon>Bacteria</taxon>
        <taxon>Bacillati</taxon>
        <taxon>Bacillota</taxon>
        <taxon>Bacilli</taxon>
        <taxon>Bacillales</taxon>
        <taxon>Sporolactobacillaceae</taxon>
        <taxon>Sporolactobacillus</taxon>
    </lineage>
</organism>
<name>A0A4Z0GPE5_9BACL</name>
<evidence type="ECO:0000313" key="2">
    <source>
        <dbReference type="EMBL" id="TGA99002.1"/>
    </source>
</evidence>
<protein>
    <submittedName>
        <fullName evidence="2">N-acetyltransferase</fullName>
    </submittedName>
</protein>
<proteinExistence type="predicted"/>
<comment type="caution">
    <text evidence="2">The sequence shown here is derived from an EMBL/GenBank/DDBJ whole genome shotgun (WGS) entry which is preliminary data.</text>
</comment>
<dbReference type="InterPro" id="IPR000182">
    <property type="entry name" value="GNAT_dom"/>
</dbReference>
<evidence type="ECO:0000259" key="1">
    <source>
        <dbReference type="PROSITE" id="PS51186"/>
    </source>
</evidence>
<dbReference type="RefSeq" id="WP_135348022.1">
    <property type="nucleotide sequence ID" value="NZ_SRJD01000005.1"/>
</dbReference>
<accession>A0A4Z0GPE5</accession>
<sequence length="153" mass="17612">MKSIRKADIDELNAVYMMGYDSWGKGLSKDDYIKLCHQSPKYPTGTWFILEEEGKLLSSLIIYHLNNSLIGIGSVATAVDVRKQGNATILLKKIIDLFPKGTVFCLYSDVEPKIYERIGFKSVAEENQPYHDTVLMYYPDNFNFEQNSYPKYF</sequence>
<dbReference type="Gene3D" id="3.40.630.30">
    <property type="match status" value="1"/>
</dbReference>
<dbReference type="AlphaFoldDB" id="A0A4Z0GPE5"/>
<dbReference type="OrthoDB" id="1796458at2"/>
<reference evidence="2 3" key="1">
    <citation type="journal article" date="2015" name="Int. J. Syst. Evol. Microbiol.">
        <title>Sporolactobacillus shoreae sp. nov. and Sporolactobacillus spathodeae sp. nov., two spore-forming lactic acid bacteria isolated from tree barks in Thailand.</title>
        <authorList>
            <person name="Thamacharoensuk T."/>
            <person name="Kitahara M."/>
            <person name="Ohkuma M."/>
            <person name="Thongchul N."/>
            <person name="Tanasupawat S."/>
        </authorList>
    </citation>
    <scope>NUCLEOTIDE SEQUENCE [LARGE SCALE GENOMIC DNA]</scope>
    <source>
        <strain evidence="2 3">BK92</strain>
    </source>
</reference>
<feature type="domain" description="N-acetyltransferase" evidence="1">
    <location>
        <begin position="2"/>
        <end position="141"/>
    </location>
</feature>
<evidence type="ECO:0000313" key="3">
    <source>
        <dbReference type="Proteomes" id="UP000298347"/>
    </source>
</evidence>